<dbReference type="RefSeq" id="WP_194115869.1">
    <property type="nucleotide sequence ID" value="NZ_JADFUA010000004.1"/>
</dbReference>
<gene>
    <name evidence="1" type="ORF">INR99_08245</name>
</gene>
<dbReference type="Proteomes" id="UP000604481">
    <property type="component" value="Unassembled WGS sequence"/>
</dbReference>
<name>A0A8J7G0W3_9NEIS</name>
<comment type="caution">
    <text evidence="1">The sequence shown here is derived from an EMBL/GenBank/DDBJ whole genome shotgun (WGS) entry which is preliminary data.</text>
</comment>
<dbReference type="EMBL" id="JADFUA010000004">
    <property type="protein sequence ID" value="MBE9609338.1"/>
    <property type="molecule type" value="Genomic_DNA"/>
</dbReference>
<evidence type="ECO:0000313" key="1">
    <source>
        <dbReference type="EMBL" id="MBE9609338.1"/>
    </source>
</evidence>
<reference evidence="1 2" key="1">
    <citation type="submission" date="2020-10" db="EMBL/GenBank/DDBJ databases">
        <title>The genome sequence of Chitinilyticum litopenaei 4Y14.</title>
        <authorList>
            <person name="Liu Y."/>
        </authorList>
    </citation>
    <scope>NUCLEOTIDE SEQUENCE [LARGE SCALE GENOMIC DNA]</scope>
    <source>
        <strain evidence="1 2">4Y14</strain>
    </source>
</reference>
<organism evidence="1 2">
    <name type="scientific">Chitinilyticum piscinae</name>
    <dbReference type="NCBI Taxonomy" id="2866724"/>
    <lineage>
        <taxon>Bacteria</taxon>
        <taxon>Pseudomonadati</taxon>
        <taxon>Pseudomonadota</taxon>
        <taxon>Betaproteobacteria</taxon>
        <taxon>Neisseriales</taxon>
        <taxon>Chitinibacteraceae</taxon>
        <taxon>Chitinilyticum</taxon>
    </lineage>
</organism>
<evidence type="ECO:0000313" key="2">
    <source>
        <dbReference type="Proteomes" id="UP000604481"/>
    </source>
</evidence>
<proteinExistence type="predicted"/>
<sequence>MQNRYHCGHAEHKQIAGSDWHASAIQFPCPACLRAMAIGQRKHTTAYVNLQQIGAAMASFVVEVSDATAALGELLSRQGYCSSSPARDELTHAAEAGRDGQVWRKEYHFGSDTPPHFVMALMQTIKQEVTILSEYCPALDGAVAFMAFPRRNADLEANLFAEHGSLEDAWHASAAMQ</sequence>
<keyword evidence="2" id="KW-1185">Reference proteome</keyword>
<accession>A0A8J7G0W3</accession>
<protein>
    <submittedName>
        <fullName evidence="1">Uncharacterized protein</fullName>
    </submittedName>
</protein>
<dbReference type="AlphaFoldDB" id="A0A8J7G0W3"/>